<name>A0A7C8KAL8_ORBOL</name>
<proteinExistence type="predicted"/>
<accession>A0A7C8KAL8</accession>
<dbReference type="AlphaFoldDB" id="A0A7C8KAL8"/>
<evidence type="ECO:0000313" key="1">
    <source>
        <dbReference type="EMBL" id="TGJ66118.1"/>
    </source>
</evidence>
<protein>
    <submittedName>
        <fullName evidence="1">Uncharacterized protein</fullName>
    </submittedName>
</protein>
<evidence type="ECO:0000313" key="2">
    <source>
        <dbReference type="Proteomes" id="UP000297595"/>
    </source>
</evidence>
<dbReference type="SUPFAM" id="SSF81383">
    <property type="entry name" value="F-box domain"/>
    <property type="match status" value="1"/>
</dbReference>
<dbReference type="EMBL" id="SOZJ01000005">
    <property type="protein sequence ID" value="TGJ66118.1"/>
    <property type="molecule type" value="Genomic_DNA"/>
</dbReference>
<dbReference type="InterPro" id="IPR036047">
    <property type="entry name" value="F-box-like_dom_sf"/>
</dbReference>
<organism evidence="1 2">
    <name type="scientific">Orbilia oligospora</name>
    <name type="common">Nematode-trapping fungus</name>
    <name type="synonym">Arthrobotrys oligospora</name>
    <dbReference type="NCBI Taxonomy" id="2813651"/>
    <lineage>
        <taxon>Eukaryota</taxon>
        <taxon>Fungi</taxon>
        <taxon>Dikarya</taxon>
        <taxon>Ascomycota</taxon>
        <taxon>Pezizomycotina</taxon>
        <taxon>Orbiliomycetes</taxon>
        <taxon>Orbiliales</taxon>
        <taxon>Orbiliaceae</taxon>
        <taxon>Orbilia</taxon>
    </lineage>
</organism>
<reference evidence="1 2" key="1">
    <citation type="submission" date="2019-03" db="EMBL/GenBank/DDBJ databases">
        <title>Nematode-trapping fungi genome.</title>
        <authorList>
            <person name="Vidal-Diez De Ulzurrun G."/>
        </authorList>
    </citation>
    <scope>NUCLEOTIDE SEQUENCE [LARGE SCALE GENOMIC DNA]</scope>
    <source>
        <strain evidence="1 2">TWF154</strain>
    </source>
</reference>
<gene>
    <name evidence="1" type="ORF">EYR41_007769</name>
</gene>
<dbReference type="Proteomes" id="UP000297595">
    <property type="component" value="Unassembled WGS sequence"/>
</dbReference>
<sequence length="111" mass="12830">MNSSLKALFSIAFPSHPPKQPMASLRNLPVELHYQVLFYLVDIVDQIAAANTCPLWVKSLERRDFLRIDIKLYQDAPQDSHRFTSFCYFPVIARSAAPPETARWKLMESDF</sequence>
<comment type="caution">
    <text evidence="1">The sequence shown here is derived from an EMBL/GenBank/DDBJ whole genome shotgun (WGS) entry which is preliminary data.</text>
</comment>